<sequence>MKILLPIIALLLTLPINASEPLLSKWDETNWKDGVAYSSYTESITGIDLEIWGVESKINHSKDNQQRLYFTPFLIRNGAQVATCNASKTDDVDNFVWKFGKQNIAMLRHCNLSSGVYVYSYTPASNQGANYIVSLLKKAKTSISVSDSDFTITLKSVGFTKSWNNFGGNAL</sequence>
<evidence type="ECO:0000313" key="3">
    <source>
        <dbReference type="Proteomes" id="UP000435323"/>
    </source>
</evidence>
<dbReference type="RefSeq" id="WP_155652644.1">
    <property type="nucleotide sequence ID" value="NZ_WOBF01000009.1"/>
</dbReference>
<organism evidence="2 3">
    <name type="scientific">Aliivibrio fischeri</name>
    <name type="common">Vibrio fischeri</name>
    <dbReference type="NCBI Taxonomy" id="668"/>
    <lineage>
        <taxon>Bacteria</taxon>
        <taxon>Pseudomonadati</taxon>
        <taxon>Pseudomonadota</taxon>
        <taxon>Gammaproteobacteria</taxon>
        <taxon>Vibrionales</taxon>
        <taxon>Vibrionaceae</taxon>
        <taxon>Aliivibrio</taxon>
    </lineage>
</organism>
<dbReference type="EMBL" id="WOBO01000013">
    <property type="protein sequence ID" value="MUK45985.1"/>
    <property type="molecule type" value="Genomic_DNA"/>
</dbReference>
<proteinExistence type="predicted"/>
<dbReference type="AlphaFoldDB" id="A0A6N3Z7P1"/>
<dbReference type="Proteomes" id="UP000435323">
    <property type="component" value="Unassembled WGS sequence"/>
</dbReference>
<evidence type="ECO:0000313" key="2">
    <source>
        <dbReference type="EMBL" id="MUK45985.1"/>
    </source>
</evidence>
<feature type="chain" id="PRO_5026679626" evidence="1">
    <location>
        <begin position="19"/>
        <end position="171"/>
    </location>
</feature>
<evidence type="ECO:0000256" key="1">
    <source>
        <dbReference type="SAM" id="SignalP"/>
    </source>
</evidence>
<gene>
    <name evidence="2" type="ORF">GNP77_11410</name>
</gene>
<comment type="caution">
    <text evidence="2">The sequence shown here is derived from an EMBL/GenBank/DDBJ whole genome shotgun (WGS) entry which is preliminary data.</text>
</comment>
<keyword evidence="1" id="KW-0732">Signal</keyword>
<feature type="signal peptide" evidence="1">
    <location>
        <begin position="1"/>
        <end position="18"/>
    </location>
</feature>
<accession>A0A6N3Z7P1</accession>
<reference evidence="2 3" key="1">
    <citation type="submission" date="2019-11" db="EMBL/GenBank/DDBJ databases">
        <title>Using colonization assays and comparative genomics to discover symbiosis behaviors and factors in Vibrio fischeri.</title>
        <authorList>
            <person name="Bongrand C."/>
            <person name="Moriano-Gutierrez S."/>
            <person name="Arevalo P."/>
            <person name="Mcfall-Ngai M."/>
            <person name="Visick K."/>
            <person name="Polz M.F."/>
            <person name="Ruby E.G."/>
        </authorList>
    </citation>
    <scope>NUCLEOTIDE SEQUENCE [LARGE SCALE GENOMIC DNA]</scope>
    <source>
        <strain evidence="3">emors.3.2</strain>
    </source>
</reference>
<name>A0A6N3Z7P1_ALIFS</name>
<protein>
    <submittedName>
        <fullName evidence="2">Uncharacterized protein</fullName>
    </submittedName>
</protein>